<gene>
    <name evidence="2" type="ORF">CDAR_173491</name>
</gene>
<proteinExistence type="predicted"/>
<feature type="region of interest" description="Disordered" evidence="1">
    <location>
        <begin position="17"/>
        <end position="61"/>
    </location>
</feature>
<accession>A0AAV4SDB2</accession>
<protein>
    <submittedName>
        <fullName evidence="2">Uncharacterized protein</fullName>
    </submittedName>
</protein>
<dbReference type="Proteomes" id="UP001054837">
    <property type="component" value="Unassembled WGS sequence"/>
</dbReference>
<organism evidence="2 3">
    <name type="scientific">Caerostris darwini</name>
    <dbReference type="NCBI Taxonomy" id="1538125"/>
    <lineage>
        <taxon>Eukaryota</taxon>
        <taxon>Metazoa</taxon>
        <taxon>Ecdysozoa</taxon>
        <taxon>Arthropoda</taxon>
        <taxon>Chelicerata</taxon>
        <taxon>Arachnida</taxon>
        <taxon>Araneae</taxon>
        <taxon>Araneomorphae</taxon>
        <taxon>Entelegynae</taxon>
        <taxon>Araneoidea</taxon>
        <taxon>Araneidae</taxon>
        <taxon>Caerostris</taxon>
    </lineage>
</organism>
<name>A0AAV4SDB2_9ARAC</name>
<sequence length="132" mass="14365">MIGACVPAGSAHKTPFTISEKPWRHPSRSTLQLNLPHPPLSSPDTYSSPPSSEKLRNIRSPSSGCCCDLLLFPTSDDVRSGCRRDLNHVPRWARVEATTLTVNRAVIDAICDRKSEPEALVDASKDTKAQGS</sequence>
<reference evidence="2 3" key="1">
    <citation type="submission" date="2021-06" db="EMBL/GenBank/DDBJ databases">
        <title>Caerostris darwini draft genome.</title>
        <authorList>
            <person name="Kono N."/>
            <person name="Arakawa K."/>
        </authorList>
    </citation>
    <scope>NUCLEOTIDE SEQUENCE [LARGE SCALE GENOMIC DNA]</scope>
</reference>
<evidence type="ECO:0000313" key="2">
    <source>
        <dbReference type="EMBL" id="GIY30939.1"/>
    </source>
</evidence>
<comment type="caution">
    <text evidence="2">The sequence shown here is derived from an EMBL/GenBank/DDBJ whole genome shotgun (WGS) entry which is preliminary data.</text>
</comment>
<evidence type="ECO:0000256" key="1">
    <source>
        <dbReference type="SAM" id="MobiDB-lite"/>
    </source>
</evidence>
<evidence type="ECO:0000313" key="3">
    <source>
        <dbReference type="Proteomes" id="UP001054837"/>
    </source>
</evidence>
<feature type="compositionally biased region" description="Low complexity" evidence="1">
    <location>
        <begin position="42"/>
        <end position="52"/>
    </location>
</feature>
<dbReference type="EMBL" id="BPLQ01007577">
    <property type="protein sequence ID" value="GIY30939.1"/>
    <property type="molecule type" value="Genomic_DNA"/>
</dbReference>
<dbReference type="AlphaFoldDB" id="A0AAV4SDB2"/>
<keyword evidence="3" id="KW-1185">Reference proteome</keyword>